<sequence length="572" mass="61081">METRANYVLIGLFTILGFVGMLAFALWFARVELDRQFAYYDVKFTSVSGLARASDVRFAGLPVGQVVDVKLSPDGDGTIVARLEVAQNTPVRTGSVATIESQGVTGVSYVGISAGEPAEPLLRDTSDLDVPQIEPGRSLLQSLSEDAPELVSEVLGLVRDISGLITEENVGRVDNILANLELASDEFAQSLDDFSIVASAVSGFAIEISNFNVMLEGLTSKAEKLFDTADTTLISIAELAEGSKTTVSTAENTLNETTKTMAAAQTYITEDLTRITKELSDGLAETRAQIATVGEDARAMMAEFKRTGEIATTRLIEAEATIKATDEMIVQLNTTLELMDQASISFDDLVTKDGAELVAEARAALAPIARAAQSDLPAMVADIRTATATANQVMTDVGTALTSASGKVDGLMDDASVSLTAVTDSFTRANTTLDAINSALEVGERTLVAAEKTFDGADRIINEDIATITADLRRTIDGLDKAIAGVSDAIPQVTSDLTAASNAARETFERVSKLVASSDTPIRDFTTTALPQFTRLARETRELISNLDRLTRQIQRDPTRFFLGGDTPVYKR</sequence>
<dbReference type="EMBL" id="CP039964">
    <property type="protein sequence ID" value="QCO55004.1"/>
    <property type="molecule type" value="Genomic_DNA"/>
</dbReference>
<feature type="domain" description="Mce/MlaD" evidence="2">
    <location>
        <begin position="40"/>
        <end position="115"/>
    </location>
</feature>
<dbReference type="PANTHER" id="PTHR36698:SF2">
    <property type="entry name" value="MCE_MLAD DOMAIN-CONTAINING PROTEIN"/>
    <property type="match status" value="1"/>
</dbReference>
<dbReference type="Proteomes" id="UP000298631">
    <property type="component" value="Chromosome"/>
</dbReference>
<gene>
    <name evidence="3" type="ORF">EOK75_03900</name>
</gene>
<evidence type="ECO:0000313" key="4">
    <source>
        <dbReference type="Proteomes" id="UP000298631"/>
    </source>
</evidence>
<keyword evidence="4" id="KW-1185">Reference proteome</keyword>
<dbReference type="RefSeq" id="WP_137192670.1">
    <property type="nucleotide sequence ID" value="NZ_CP039964.1"/>
</dbReference>
<dbReference type="InterPro" id="IPR003399">
    <property type="entry name" value="Mce/MlaD"/>
</dbReference>
<name>A0A4V1E0L0_9RHOB</name>
<keyword evidence="1" id="KW-0812">Transmembrane</keyword>
<evidence type="ECO:0000313" key="3">
    <source>
        <dbReference type="EMBL" id="QCO55004.1"/>
    </source>
</evidence>
<dbReference type="PANTHER" id="PTHR36698">
    <property type="entry name" value="BLL5892 PROTEIN"/>
    <property type="match status" value="1"/>
</dbReference>
<dbReference type="KEGG" id="pseb:EOK75_03900"/>
<proteinExistence type="predicted"/>
<protein>
    <submittedName>
        <fullName evidence="3">MCE family protein</fullName>
    </submittedName>
</protein>
<evidence type="ECO:0000259" key="2">
    <source>
        <dbReference type="Pfam" id="PF02470"/>
    </source>
</evidence>
<dbReference type="AlphaFoldDB" id="A0A4V1E0L0"/>
<keyword evidence="1" id="KW-0472">Membrane</keyword>
<dbReference type="Pfam" id="PF02470">
    <property type="entry name" value="MlaD"/>
    <property type="match status" value="1"/>
</dbReference>
<evidence type="ECO:0000256" key="1">
    <source>
        <dbReference type="SAM" id="Phobius"/>
    </source>
</evidence>
<feature type="transmembrane region" description="Helical" evidence="1">
    <location>
        <begin position="7"/>
        <end position="29"/>
    </location>
</feature>
<organism evidence="3 4">
    <name type="scientific">Pseudorhodobacter turbinis</name>
    <dbReference type="NCBI Taxonomy" id="2500533"/>
    <lineage>
        <taxon>Bacteria</taxon>
        <taxon>Pseudomonadati</taxon>
        <taxon>Pseudomonadota</taxon>
        <taxon>Alphaproteobacteria</taxon>
        <taxon>Rhodobacterales</taxon>
        <taxon>Paracoccaceae</taxon>
        <taxon>Pseudorhodobacter</taxon>
    </lineage>
</organism>
<dbReference type="OrthoDB" id="9808689at2"/>
<accession>A0A4V1E0L0</accession>
<reference evidence="3 4" key="1">
    <citation type="submission" date="2019-05" db="EMBL/GenBank/DDBJ databases">
        <title>Pseudorhodobacter turbinis sp. nov., isolated from the gut of the Korean turban shell.</title>
        <authorList>
            <person name="Jeong Y.-S."/>
            <person name="Kang W.-R."/>
            <person name="Bae J.-W."/>
        </authorList>
    </citation>
    <scope>NUCLEOTIDE SEQUENCE [LARGE SCALE GENOMIC DNA]</scope>
    <source>
        <strain evidence="3 4">S12M18</strain>
    </source>
</reference>
<keyword evidence="1" id="KW-1133">Transmembrane helix</keyword>